<keyword evidence="2" id="KW-0472">Membrane</keyword>
<evidence type="ECO:0000256" key="2">
    <source>
        <dbReference type="SAM" id="Phobius"/>
    </source>
</evidence>
<evidence type="ECO:0000256" key="1">
    <source>
        <dbReference type="SAM" id="MobiDB-lite"/>
    </source>
</evidence>
<dbReference type="AlphaFoldDB" id="A0A1R2AXC1"/>
<keyword evidence="2" id="KW-0812">Transmembrane</keyword>
<comment type="caution">
    <text evidence="3">The sequence shown here is derived from an EMBL/GenBank/DDBJ whole genome shotgun (WGS) entry which is preliminary data.</text>
</comment>
<evidence type="ECO:0000313" key="3">
    <source>
        <dbReference type="EMBL" id="OMJ69168.1"/>
    </source>
</evidence>
<organism evidence="3 4">
    <name type="scientific">Stentor coeruleus</name>
    <dbReference type="NCBI Taxonomy" id="5963"/>
    <lineage>
        <taxon>Eukaryota</taxon>
        <taxon>Sar</taxon>
        <taxon>Alveolata</taxon>
        <taxon>Ciliophora</taxon>
        <taxon>Postciliodesmatophora</taxon>
        <taxon>Heterotrichea</taxon>
        <taxon>Heterotrichida</taxon>
        <taxon>Stentoridae</taxon>
        <taxon>Stentor</taxon>
    </lineage>
</organism>
<dbReference type="Proteomes" id="UP000187209">
    <property type="component" value="Unassembled WGS sequence"/>
</dbReference>
<feature type="transmembrane region" description="Helical" evidence="2">
    <location>
        <begin position="128"/>
        <end position="152"/>
    </location>
</feature>
<accession>A0A1R2AXC1</accession>
<keyword evidence="2" id="KW-1133">Transmembrane helix</keyword>
<name>A0A1R2AXC1_9CILI</name>
<reference evidence="3 4" key="1">
    <citation type="submission" date="2016-11" db="EMBL/GenBank/DDBJ databases">
        <title>The macronuclear genome of Stentor coeruleus: a giant cell with tiny introns.</title>
        <authorList>
            <person name="Slabodnick M."/>
            <person name="Ruby J.G."/>
            <person name="Reiff S.B."/>
            <person name="Swart E.C."/>
            <person name="Gosai S."/>
            <person name="Prabakaran S."/>
            <person name="Witkowska E."/>
            <person name="Larue G.E."/>
            <person name="Fisher S."/>
            <person name="Freeman R.M."/>
            <person name="Gunawardena J."/>
            <person name="Chu W."/>
            <person name="Stover N.A."/>
            <person name="Gregory B.D."/>
            <person name="Nowacki M."/>
            <person name="Derisi J."/>
            <person name="Roy S.W."/>
            <person name="Marshall W.F."/>
            <person name="Sood P."/>
        </authorList>
    </citation>
    <scope>NUCLEOTIDE SEQUENCE [LARGE SCALE GENOMIC DNA]</scope>
    <source>
        <strain evidence="3">WM001</strain>
    </source>
</reference>
<dbReference type="PROSITE" id="PS51257">
    <property type="entry name" value="PROKAR_LIPOPROTEIN"/>
    <property type="match status" value="1"/>
</dbReference>
<evidence type="ECO:0000313" key="4">
    <source>
        <dbReference type="Proteomes" id="UP000187209"/>
    </source>
</evidence>
<dbReference type="EMBL" id="MPUH01001232">
    <property type="protein sequence ID" value="OMJ69168.1"/>
    <property type="molecule type" value="Genomic_DNA"/>
</dbReference>
<gene>
    <name evidence="3" type="ORF">SteCoe_33186</name>
</gene>
<feature type="region of interest" description="Disordered" evidence="1">
    <location>
        <begin position="284"/>
        <end position="304"/>
    </location>
</feature>
<feature type="transmembrane region" description="Helical" evidence="2">
    <location>
        <begin position="159"/>
        <end position="185"/>
    </location>
</feature>
<sequence length="304" mass="34241">MNRAITPKFPKSSFFYMFILTVLNVIVFVLLVSCISIDKWFSQTWKIADIEYNYIGALNFPNTNIIIYCPDNLTLSASDVLESNKISQSFLIPLCNYNHQYSECKNSCEDSCQKECDFVETWAKGGYVLMYISVVVCTALAINTMIVIGSVASRNGIYFFIYTFKISTIVYTGCAISQIVGFYYWVALEDLQFSGCSYSYPYSGKKPICGELASVLSIALTIAWPFLVGIYWIFAFKGLKDFKAKLYRISPVNVAAGERLPFNESPSQNNEIANPLIVVCPPIQDSIPTRAPPRAPPSNRRRNK</sequence>
<protein>
    <submittedName>
        <fullName evidence="3">Uncharacterized protein</fullName>
    </submittedName>
</protein>
<feature type="transmembrane region" description="Helical" evidence="2">
    <location>
        <begin position="212"/>
        <end position="234"/>
    </location>
</feature>
<proteinExistence type="predicted"/>
<keyword evidence="4" id="KW-1185">Reference proteome</keyword>
<feature type="transmembrane region" description="Helical" evidence="2">
    <location>
        <begin position="12"/>
        <end position="32"/>
    </location>
</feature>